<keyword evidence="1" id="KW-0732">Signal</keyword>
<dbReference type="HOGENOM" id="CLU_686427_0_0_10"/>
<dbReference type="AlphaFoldDB" id="B3QUY4"/>
<accession>B3QUY4</accession>
<dbReference type="eggNOG" id="COG3386">
    <property type="taxonomic scope" value="Bacteria"/>
</dbReference>
<feature type="domain" description="DUF5723" evidence="2">
    <location>
        <begin position="72"/>
        <end position="391"/>
    </location>
</feature>
<dbReference type="KEGG" id="cts:Ctha_2033"/>
<dbReference type="InterPro" id="IPR043781">
    <property type="entry name" value="DUF5723"/>
</dbReference>
<sequence length="401" mass="44152">MFKPFTPKSKFKRLFWIALVLFYTIPKQDSAQAQVSMTNQVSTALGNTGSGFVGALQAVDINPARLHTFEFPNRRYRVNLNVLPFGLVLQNNSMDVDLYNSLFGKTSNGIVGDEKNTWTDEDKNLLLSSVDDIFEINANLSFSLFGISYHDDALGSLAFTITDKIGFSGNINKDFFVLSLHGNAAFLGETISFNESKASSWWYREYGLTYARDITAEIPLAIRKALQLREVTGGVTLKFISPIGYADANGEGTTLYFTADGDSISGYGKYTYRKSLSNQLENDDSDSSPFPFPESAGVGYGISIGFSGKINDNLSIGLALNDIGVISFTENVEINEVDGRIDFGGFNEIFDGDRVEAQADSLEDIFNEVTSTNGFRVWLPTHLRLGGALTLKAPFLFFDCT</sequence>
<dbReference type="OrthoDB" id="975426at2"/>
<dbReference type="RefSeq" id="WP_012500568.1">
    <property type="nucleotide sequence ID" value="NC_011026.1"/>
</dbReference>
<dbReference type="STRING" id="517418.Ctha_2033"/>
<feature type="chain" id="PRO_5002797807" description="DUF5723 domain-containing protein" evidence="1">
    <location>
        <begin position="34"/>
        <end position="401"/>
    </location>
</feature>
<name>B3QUY4_CHLT3</name>
<dbReference type="Proteomes" id="UP000001208">
    <property type="component" value="Chromosome"/>
</dbReference>
<reference evidence="3 4" key="1">
    <citation type="submission" date="2008-06" db="EMBL/GenBank/DDBJ databases">
        <title>Complete sequence of Chloroherpeton thalassium ATCC 35110.</title>
        <authorList>
            <consortium name="US DOE Joint Genome Institute"/>
            <person name="Lucas S."/>
            <person name="Copeland A."/>
            <person name="Lapidus A."/>
            <person name="Glavina del Rio T."/>
            <person name="Dalin E."/>
            <person name="Tice H."/>
            <person name="Bruce D."/>
            <person name="Goodwin L."/>
            <person name="Pitluck S."/>
            <person name="Schmutz J."/>
            <person name="Larimer F."/>
            <person name="Land M."/>
            <person name="Hauser L."/>
            <person name="Kyrpides N."/>
            <person name="Mikhailova N."/>
            <person name="Liu Z."/>
            <person name="Li T."/>
            <person name="Zhao F."/>
            <person name="Overmann J."/>
            <person name="Bryant D.A."/>
            <person name="Richardson P."/>
        </authorList>
    </citation>
    <scope>NUCLEOTIDE SEQUENCE [LARGE SCALE GENOMIC DNA]</scope>
    <source>
        <strain evidence="4">ATCC 35110 / GB-78</strain>
    </source>
</reference>
<feature type="signal peptide" evidence="1">
    <location>
        <begin position="1"/>
        <end position="33"/>
    </location>
</feature>
<evidence type="ECO:0000256" key="1">
    <source>
        <dbReference type="SAM" id="SignalP"/>
    </source>
</evidence>
<dbReference type="EMBL" id="CP001100">
    <property type="protein sequence ID" value="ACF14485.1"/>
    <property type="molecule type" value="Genomic_DNA"/>
</dbReference>
<organism evidence="3 4">
    <name type="scientific">Chloroherpeton thalassium (strain ATCC 35110 / GB-78)</name>
    <dbReference type="NCBI Taxonomy" id="517418"/>
    <lineage>
        <taxon>Bacteria</taxon>
        <taxon>Pseudomonadati</taxon>
        <taxon>Chlorobiota</taxon>
        <taxon>Chlorobiia</taxon>
        <taxon>Chlorobiales</taxon>
        <taxon>Chloroherpetonaceae</taxon>
        <taxon>Chloroherpeton</taxon>
    </lineage>
</organism>
<evidence type="ECO:0000313" key="4">
    <source>
        <dbReference type="Proteomes" id="UP000001208"/>
    </source>
</evidence>
<gene>
    <name evidence="3" type="ordered locus">Ctha_2033</name>
</gene>
<evidence type="ECO:0000313" key="3">
    <source>
        <dbReference type="EMBL" id="ACF14485.1"/>
    </source>
</evidence>
<dbReference type="Pfam" id="PF18990">
    <property type="entry name" value="DUF5723"/>
    <property type="match status" value="1"/>
</dbReference>
<evidence type="ECO:0000259" key="2">
    <source>
        <dbReference type="Pfam" id="PF18990"/>
    </source>
</evidence>
<keyword evidence="4" id="KW-1185">Reference proteome</keyword>
<proteinExistence type="predicted"/>
<protein>
    <recommendedName>
        <fullName evidence="2">DUF5723 domain-containing protein</fullName>
    </recommendedName>
</protein>